<protein>
    <submittedName>
        <fullName evidence="2">Uncharacterized protein</fullName>
    </submittedName>
</protein>
<evidence type="ECO:0000313" key="3">
    <source>
        <dbReference type="Proteomes" id="UP000479710"/>
    </source>
</evidence>
<keyword evidence="3" id="KW-1185">Reference proteome</keyword>
<sequence length="98" mass="9759">MVVGGADRGCLVGGGGGRSRGRAAKIEAMVVAEAVGTGEKRKIAAAAALAATSPLRGGAERKPSKASTGARAGGLAAQPDISRKKLWAFETHASFPTE</sequence>
<organism evidence="2 3">
    <name type="scientific">Oryza meyeriana var. granulata</name>
    <dbReference type="NCBI Taxonomy" id="110450"/>
    <lineage>
        <taxon>Eukaryota</taxon>
        <taxon>Viridiplantae</taxon>
        <taxon>Streptophyta</taxon>
        <taxon>Embryophyta</taxon>
        <taxon>Tracheophyta</taxon>
        <taxon>Spermatophyta</taxon>
        <taxon>Magnoliopsida</taxon>
        <taxon>Liliopsida</taxon>
        <taxon>Poales</taxon>
        <taxon>Poaceae</taxon>
        <taxon>BOP clade</taxon>
        <taxon>Oryzoideae</taxon>
        <taxon>Oryzeae</taxon>
        <taxon>Oryzinae</taxon>
        <taxon>Oryza</taxon>
        <taxon>Oryza meyeriana</taxon>
    </lineage>
</organism>
<dbReference type="Proteomes" id="UP000479710">
    <property type="component" value="Unassembled WGS sequence"/>
</dbReference>
<gene>
    <name evidence="2" type="ORF">E2562_036927</name>
</gene>
<dbReference type="AlphaFoldDB" id="A0A6G1FG84"/>
<evidence type="ECO:0000256" key="1">
    <source>
        <dbReference type="SAM" id="MobiDB-lite"/>
    </source>
</evidence>
<dbReference type="EMBL" id="SPHZ02000001">
    <property type="protein sequence ID" value="KAF0935936.1"/>
    <property type="molecule type" value="Genomic_DNA"/>
</dbReference>
<comment type="caution">
    <text evidence="2">The sequence shown here is derived from an EMBL/GenBank/DDBJ whole genome shotgun (WGS) entry which is preliminary data.</text>
</comment>
<reference evidence="2 3" key="1">
    <citation type="submission" date="2019-11" db="EMBL/GenBank/DDBJ databases">
        <title>Whole genome sequence of Oryza granulata.</title>
        <authorList>
            <person name="Li W."/>
        </authorList>
    </citation>
    <scope>NUCLEOTIDE SEQUENCE [LARGE SCALE GENOMIC DNA]</scope>
    <source>
        <strain evidence="3">cv. Menghai</strain>
        <tissue evidence="2">Leaf</tissue>
    </source>
</reference>
<name>A0A6G1FG84_9ORYZ</name>
<evidence type="ECO:0000313" key="2">
    <source>
        <dbReference type="EMBL" id="KAF0935936.1"/>
    </source>
</evidence>
<proteinExistence type="predicted"/>
<accession>A0A6G1FG84</accession>
<feature type="region of interest" description="Disordered" evidence="1">
    <location>
        <begin position="54"/>
        <end position="77"/>
    </location>
</feature>